<name>A0AAD2FR62_9STRA</name>
<evidence type="ECO:0000313" key="3">
    <source>
        <dbReference type="Proteomes" id="UP001295423"/>
    </source>
</evidence>
<reference evidence="2" key="1">
    <citation type="submission" date="2023-08" db="EMBL/GenBank/DDBJ databases">
        <authorList>
            <person name="Audoor S."/>
            <person name="Bilcke G."/>
        </authorList>
    </citation>
    <scope>NUCLEOTIDE SEQUENCE</scope>
</reference>
<accession>A0AAD2FR62</accession>
<gene>
    <name evidence="2" type="ORF">CYCCA115_LOCUS12560</name>
</gene>
<proteinExistence type="predicted"/>
<comment type="caution">
    <text evidence="2">The sequence shown here is derived from an EMBL/GenBank/DDBJ whole genome shotgun (WGS) entry which is preliminary data.</text>
</comment>
<feature type="region of interest" description="Disordered" evidence="1">
    <location>
        <begin position="126"/>
        <end position="146"/>
    </location>
</feature>
<dbReference type="AlphaFoldDB" id="A0AAD2FR62"/>
<keyword evidence="3" id="KW-1185">Reference proteome</keyword>
<organism evidence="2 3">
    <name type="scientific">Cylindrotheca closterium</name>
    <dbReference type="NCBI Taxonomy" id="2856"/>
    <lineage>
        <taxon>Eukaryota</taxon>
        <taxon>Sar</taxon>
        <taxon>Stramenopiles</taxon>
        <taxon>Ochrophyta</taxon>
        <taxon>Bacillariophyta</taxon>
        <taxon>Bacillariophyceae</taxon>
        <taxon>Bacillariophycidae</taxon>
        <taxon>Bacillariales</taxon>
        <taxon>Bacillariaceae</taxon>
        <taxon>Cylindrotheca</taxon>
    </lineage>
</organism>
<protein>
    <submittedName>
        <fullName evidence="2">Uncharacterized protein</fullName>
    </submittedName>
</protein>
<sequence>MMYKEKYRNRSKEYYEQKSRFKSHTVDPYKRQDTIFNLGAALTRDGNLILQERPEMAGLLAISSEMSWRLSSGDDRDDMPVTNSAQCKAWASLKQSLGFVETLSLVENEPAETFISIRGGFVQMDELRRTPSSNGRTSSDRRNLYN</sequence>
<dbReference type="Proteomes" id="UP001295423">
    <property type="component" value="Unassembled WGS sequence"/>
</dbReference>
<dbReference type="EMBL" id="CAKOGP040001764">
    <property type="protein sequence ID" value="CAJ1950384.1"/>
    <property type="molecule type" value="Genomic_DNA"/>
</dbReference>
<evidence type="ECO:0000256" key="1">
    <source>
        <dbReference type="SAM" id="MobiDB-lite"/>
    </source>
</evidence>
<evidence type="ECO:0000313" key="2">
    <source>
        <dbReference type="EMBL" id="CAJ1950384.1"/>
    </source>
</evidence>